<keyword evidence="3" id="KW-1185">Reference proteome</keyword>
<proteinExistence type="predicted"/>
<accession>A0A0C2JNS1</accession>
<dbReference type="AlphaFoldDB" id="A0A0C2JNS1"/>
<evidence type="ECO:0000313" key="1">
    <source>
        <dbReference type="EMBL" id="KII70993.1"/>
    </source>
</evidence>
<dbReference type="EMBL" id="JWZT01001886">
    <property type="protein sequence ID" value="KII70993.1"/>
    <property type="molecule type" value="Genomic_DNA"/>
</dbReference>
<gene>
    <name evidence="2" type="ORF">RF11_08274</name>
    <name evidence="1" type="ORF">RF11_13145</name>
</gene>
<dbReference type="Proteomes" id="UP000031668">
    <property type="component" value="Unassembled WGS sequence"/>
</dbReference>
<comment type="caution">
    <text evidence="1">The sequence shown here is derived from an EMBL/GenBank/DDBJ whole genome shotgun (WGS) entry which is preliminary data.</text>
</comment>
<dbReference type="EMBL" id="JWZT01001232">
    <property type="protein sequence ID" value="KII72431.1"/>
    <property type="molecule type" value="Genomic_DNA"/>
</dbReference>
<evidence type="ECO:0000313" key="3">
    <source>
        <dbReference type="Proteomes" id="UP000031668"/>
    </source>
</evidence>
<sequence>MDEIVDLGGRHRMKPGSGQTINGGMSLTHSDISSAAEFSMMFFERLGGFAFFTLPLALVKTLLEIGQTVSDLAHLSNQNFAILLCNILRSTRDLAHSFLHIA</sequence>
<organism evidence="1 3">
    <name type="scientific">Thelohanellus kitauei</name>
    <name type="common">Myxosporean</name>
    <dbReference type="NCBI Taxonomy" id="669202"/>
    <lineage>
        <taxon>Eukaryota</taxon>
        <taxon>Metazoa</taxon>
        <taxon>Cnidaria</taxon>
        <taxon>Myxozoa</taxon>
        <taxon>Myxosporea</taxon>
        <taxon>Bivalvulida</taxon>
        <taxon>Platysporina</taxon>
        <taxon>Myxobolidae</taxon>
        <taxon>Thelohanellus</taxon>
    </lineage>
</organism>
<name>A0A0C2JNS1_THEKT</name>
<reference evidence="1 3" key="1">
    <citation type="journal article" date="2014" name="Genome Biol. Evol.">
        <title>The genome of the myxosporean Thelohanellus kitauei shows adaptations to nutrient acquisition within its fish host.</title>
        <authorList>
            <person name="Yang Y."/>
            <person name="Xiong J."/>
            <person name="Zhou Z."/>
            <person name="Huo F."/>
            <person name="Miao W."/>
            <person name="Ran C."/>
            <person name="Liu Y."/>
            <person name="Zhang J."/>
            <person name="Feng J."/>
            <person name="Wang M."/>
            <person name="Wang M."/>
            <person name="Wang L."/>
            <person name="Yao B."/>
        </authorList>
    </citation>
    <scope>NUCLEOTIDE SEQUENCE [LARGE SCALE GENOMIC DNA]</scope>
    <source>
        <strain evidence="1">Wuqing</strain>
    </source>
</reference>
<evidence type="ECO:0000313" key="2">
    <source>
        <dbReference type="EMBL" id="KII72431.1"/>
    </source>
</evidence>
<protein>
    <submittedName>
        <fullName evidence="1">Uncharacterized protein</fullName>
    </submittedName>
</protein>